<keyword evidence="2" id="KW-1185">Reference proteome</keyword>
<proteinExistence type="predicted"/>
<name>A0ACB8T905_9AGAM</name>
<accession>A0ACB8T905</accession>
<dbReference type="EMBL" id="MU277198">
    <property type="protein sequence ID" value="KAI0064658.1"/>
    <property type="molecule type" value="Genomic_DNA"/>
</dbReference>
<gene>
    <name evidence="1" type="ORF">BV25DRAFT_275435</name>
</gene>
<organism evidence="1 2">
    <name type="scientific">Artomyces pyxidatus</name>
    <dbReference type="NCBI Taxonomy" id="48021"/>
    <lineage>
        <taxon>Eukaryota</taxon>
        <taxon>Fungi</taxon>
        <taxon>Dikarya</taxon>
        <taxon>Basidiomycota</taxon>
        <taxon>Agaricomycotina</taxon>
        <taxon>Agaricomycetes</taxon>
        <taxon>Russulales</taxon>
        <taxon>Auriscalpiaceae</taxon>
        <taxon>Artomyces</taxon>
    </lineage>
</organism>
<sequence>MAYDASAELEDVEYDAFLWWPSLTEEQGPDGPAFHFYGPIPPSRDFEDYDDEYEGLEYLGRFPHISRSPYAAANAEYHSVDSLVTTVDAPEPPVDQMPGYSKLVRLGLFFSRVSHGFDRVFDRLRMWHPRLSSK</sequence>
<reference evidence="1" key="2">
    <citation type="journal article" date="2022" name="New Phytol.">
        <title>Evolutionary transition to the ectomycorrhizal habit in the genomes of a hyperdiverse lineage of mushroom-forming fungi.</title>
        <authorList>
            <person name="Looney B."/>
            <person name="Miyauchi S."/>
            <person name="Morin E."/>
            <person name="Drula E."/>
            <person name="Courty P.E."/>
            <person name="Kohler A."/>
            <person name="Kuo A."/>
            <person name="LaButti K."/>
            <person name="Pangilinan J."/>
            <person name="Lipzen A."/>
            <person name="Riley R."/>
            <person name="Andreopoulos W."/>
            <person name="He G."/>
            <person name="Johnson J."/>
            <person name="Nolan M."/>
            <person name="Tritt A."/>
            <person name="Barry K.W."/>
            <person name="Grigoriev I.V."/>
            <person name="Nagy L.G."/>
            <person name="Hibbett D."/>
            <person name="Henrissat B."/>
            <person name="Matheny P.B."/>
            <person name="Labbe J."/>
            <person name="Martin F.M."/>
        </authorList>
    </citation>
    <scope>NUCLEOTIDE SEQUENCE</scope>
    <source>
        <strain evidence="1">HHB10654</strain>
    </source>
</reference>
<evidence type="ECO:0000313" key="2">
    <source>
        <dbReference type="Proteomes" id="UP000814140"/>
    </source>
</evidence>
<protein>
    <submittedName>
        <fullName evidence="1">Uncharacterized protein</fullName>
    </submittedName>
</protein>
<evidence type="ECO:0000313" key="1">
    <source>
        <dbReference type="EMBL" id="KAI0064658.1"/>
    </source>
</evidence>
<dbReference type="Proteomes" id="UP000814140">
    <property type="component" value="Unassembled WGS sequence"/>
</dbReference>
<comment type="caution">
    <text evidence="1">The sequence shown here is derived from an EMBL/GenBank/DDBJ whole genome shotgun (WGS) entry which is preliminary data.</text>
</comment>
<reference evidence="1" key="1">
    <citation type="submission" date="2021-03" db="EMBL/GenBank/DDBJ databases">
        <authorList>
            <consortium name="DOE Joint Genome Institute"/>
            <person name="Ahrendt S."/>
            <person name="Looney B.P."/>
            <person name="Miyauchi S."/>
            <person name="Morin E."/>
            <person name="Drula E."/>
            <person name="Courty P.E."/>
            <person name="Chicoki N."/>
            <person name="Fauchery L."/>
            <person name="Kohler A."/>
            <person name="Kuo A."/>
            <person name="Labutti K."/>
            <person name="Pangilinan J."/>
            <person name="Lipzen A."/>
            <person name="Riley R."/>
            <person name="Andreopoulos W."/>
            <person name="He G."/>
            <person name="Johnson J."/>
            <person name="Barry K.W."/>
            <person name="Grigoriev I.V."/>
            <person name="Nagy L."/>
            <person name="Hibbett D."/>
            <person name="Henrissat B."/>
            <person name="Matheny P.B."/>
            <person name="Labbe J."/>
            <person name="Martin F."/>
        </authorList>
    </citation>
    <scope>NUCLEOTIDE SEQUENCE</scope>
    <source>
        <strain evidence="1">HHB10654</strain>
    </source>
</reference>